<organism evidence="3 4">
    <name type="scientific">Streptomyces agglomeratus</name>
    <dbReference type="NCBI Taxonomy" id="285458"/>
    <lineage>
        <taxon>Bacteria</taxon>
        <taxon>Bacillati</taxon>
        <taxon>Actinomycetota</taxon>
        <taxon>Actinomycetes</taxon>
        <taxon>Kitasatosporales</taxon>
        <taxon>Streptomycetaceae</taxon>
        <taxon>Streptomyces</taxon>
    </lineage>
</organism>
<dbReference type="InterPro" id="IPR013083">
    <property type="entry name" value="Znf_RING/FYVE/PHD"/>
</dbReference>
<dbReference type="SUPFAM" id="SSF57850">
    <property type="entry name" value="RING/U-box"/>
    <property type="match status" value="1"/>
</dbReference>
<protein>
    <recommendedName>
        <fullName evidence="2">UBP-type domain-containing protein</fullName>
    </recommendedName>
</protein>
<evidence type="ECO:0000256" key="1">
    <source>
        <dbReference type="SAM" id="MobiDB-lite"/>
    </source>
</evidence>
<gene>
    <name evidence="3" type="ORF">AS594_34725</name>
</gene>
<dbReference type="Gene3D" id="3.30.40.10">
    <property type="entry name" value="Zinc/RING finger domain, C3HC4 (zinc finger)"/>
    <property type="match status" value="1"/>
</dbReference>
<sequence length="120" mass="13179">MSDDVERIPGIDPNAGPSGEGCMECLAGDGPGWWFHLRRCAACGHIGCCDSSPSQHATRHAHDAKHPILTSFEPGESWFWNAETETFFEGPKLMPPTSHPEAQPVPGPKDKLPMDQRHLH</sequence>
<dbReference type="STRING" id="285458.BGM19_01765"/>
<dbReference type="Pfam" id="PF02148">
    <property type="entry name" value="zf-UBP"/>
    <property type="match status" value="1"/>
</dbReference>
<reference evidence="3 4" key="1">
    <citation type="submission" date="2016-08" db="EMBL/GenBank/DDBJ databases">
        <title>Complete genome sequence of Streptomyces agglomeratus strain 6-3-2, a novel anti-MRSA actinomycete isolated from Wuli of Tebit, China.</title>
        <authorList>
            <person name="Chen X."/>
        </authorList>
    </citation>
    <scope>NUCLEOTIDE SEQUENCE [LARGE SCALE GENOMIC DNA]</scope>
    <source>
        <strain evidence="3 4">6-3-2</strain>
    </source>
</reference>
<accession>A0A1E5PH25</accession>
<feature type="compositionally biased region" description="Basic and acidic residues" evidence="1">
    <location>
        <begin position="108"/>
        <end position="120"/>
    </location>
</feature>
<dbReference type="RefSeq" id="WP_069774635.1">
    <property type="nucleotide sequence ID" value="NZ_MEHJ01000001.1"/>
</dbReference>
<dbReference type="EMBL" id="MEHJ01000001">
    <property type="protein sequence ID" value="OEJ28829.1"/>
    <property type="molecule type" value="Genomic_DNA"/>
</dbReference>
<keyword evidence="4" id="KW-1185">Reference proteome</keyword>
<feature type="region of interest" description="Disordered" evidence="1">
    <location>
        <begin position="1"/>
        <end position="20"/>
    </location>
</feature>
<dbReference type="GO" id="GO:0008270">
    <property type="term" value="F:zinc ion binding"/>
    <property type="evidence" value="ECO:0007669"/>
    <property type="project" value="InterPro"/>
</dbReference>
<dbReference type="Proteomes" id="UP000095759">
    <property type="component" value="Unassembled WGS sequence"/>
</dbReference>
<feature type="domain" description="UBP-type" evidence="2">
    <location>
        <begin position="22"/>
        <end position="89"/>
    </location>
</feature>
<comment type="caution">
    <text evidence="3">The sequence shown here is derived from an EMBL/GenBank/DDBJ whole genome shotgun (WGS) entry which is preliminary data.</text>
</comment>
<feature type="compositionally biased region" description="Pro residues" evidence="1">
    <location>
        <begin position="93"/>
        <end position="107"/>
    </location>
</feature>
<feature type="region of interest" description="Disordered" evidence="1">
    <location>
        <begin position="89"/>
        <end position="120"/>
    </location>
</feature>
<evidence type="ECO:0000313" key="3">
    <source>
        <dbReference type="EMBL" id="OEJ28829.1"/>
    </source>
</evidence>
<evidence type="ECO:0000313" key="4">
    <source>
        <dbReference type="Proteomes" id="UP000095759"/>
    </source>
</evidence>
<dbReference type="InterPro" id="IPR001607">
    <property type="entry name" value="Znf_UBP"/>
</dbReference>
<proteinExistence type="predicted"/>
<dbReference type="AlphaFoldDB" id="A0A1E5PH25"/>
<dbReference type="OrthoDB" id="120315at2"/>
<evidence type="ECO:0000259" key="2">
    <source>
        <dbReference type="Pfam" id="PF02148"/>
    </source>
</evidence>
<name>A0A1E5PH25_9ACTN</name>